<keyword evidence="9" id="KW-1185">Reference proteome</keyword>
<evidence type="ECO:0000259" key="7">
    <source>
        <dbReference type="Pfam" id="PF18418"/>
    </source>
</evidence>
<dbReference type="GO" id="GO:0005634">
    <property type="term" value="C:nucleus"/>
    <property type="evidence" value="ECO:0007669"/>
    <property type="project" value="TreeGrafter"/>
</dbReference>
<accession>A0AA41SR30</accession>
<keyword evidence="3" id="KW-0645">Protease</keyword>
<organism evidence="8 9">
    <name type="scientific">Sciurus carolinensis</name>
    <name type="common">Eastern gray squirrel</name>
    <dbReference type="NCBI Taxonomy" id="30640"/>
    <lineage>
        <taxon>Eukaryota</taxon>
        <taxon>Metazoa</taxon>
        <taxon>Chordata</taxon>
        <taxon>Craniata</taxon>
        <taxon>Vertebrata</taxon>
        <taxon>Euteleostomi</taxon>
        <taxon>Mammalia</taxon>
        <taxon>Eutheria</taxon>
        <taxon>Euarchontoglires</taxon>
        <taxon>Glires</taxon>
        <taxon>Rodentia</taxon>
        <taxon>Sciuromorpha</taxon>
        <taxon>Sciuridae</taxon>
        <taxon>Sciurinae</taxon>
        <taxon>Sciurini</taxon>
        <taxon>Sciurus</taxon>
    </lineage>
</organism>
<evidence type="ECO:0000256" key="1">
    <source>
        <dbReference type="ARBA" id="ARBA00000707"/>
    </source>
</evidence>
<comment type="catalytic activity">
    <reaction evidence="1">
        <text>Thiol-dependent hydrolysis of ester, thioester, amide, peptide and isopeptide bonds formed by the C-terminal Gly of ubiquitin (a 76-residue protein attached to proteins as an intracellular targeting signal).</text>
        <dbReference type="EC" id="3.4.19.12"/>
    </reaction>
</comment>
<dbReference type="GO" id="GO:0005737">
    <property type="term" value="C:cytoplasm"/>
    <property type="evidence" value="ECO:0007669"/>
    <property type="project" value="TreeGrafter"/>
</dbReference>
<keyword evidence="5" id="KW-0378">Hydrolase</keyword>
<evidence type="ECO:0000256" key="2">
    <source>
        <dbReference type="ARBA" id="ARBA00012759"/>
    </source>
</evidence>
<dbReference type="PANTHER" id="PTHR13367:SF28">
    <property type="entry name" value="UBIQUITIN THIOESTERASE ZRANB1"/>
    <property type="match status" value="1"/>
</dbReference>
<dbReference type="Pfam" id="PF18418">
    <property type="entry name" value="AnkUBD"/>
    <property type="match status" value="1"/>
</dbReference>
<dbReference type="Gene3D" id="1.25.40.560">
    <property type="match status" value="1"/>
</dbReference>
<dbReference type="PANTHER" id="PTHR13367">
    <property type="entry name" value="UBIQUITIN THIOESTERASE"/>
    <property type="match status" value="1"/>
</dbReference>
<name>A0AA41SR30_SCICA</name>
<dbReference type="EC" id="3.4.19.12" evidence="2"/>
<sequence>MDFQRIELAGAVGSKEELEVDFKKLKQIKNRMKKTDWLFLNACVGVVEGDLAAIEAYKSSGGDIARQLTADEVRLLNRPSAFDVGYTLVHLAIRFQRQDMLAILLTESFCWKSPIALGYTRGHFSALVAMENDGYGNRGAGANLNTDDDVTITFLPLVDSERKLLHVHFLSAQELGNEEQQEKLLREWLDCCVTEGGVLVAMQKSSRRRNHPLVTQMVEKWLDRYRQIRPCTSLSDGEEDEDDEDE</sequence>
<feature type="domain" description="Ankyrin ubiquitin-binding" evidence="7">
    <location>
        <begin position="19"/>
        <end position="107"/>
    </location>
</feature>
<dbReference type="InterPro" id="IPR041294">
    <property type="entry name" value="AnkUBD"/>
</dbReference>
<dbReference type="GO" id="GO:0035523">
    <property type="term" value="P:protein K29-linked deubiquitination"/>
    <property type="evidence" value="ECO:0007669"/>
    <property type="project" value="TreeGrafter"/>
</dbReference>
<dbReference type="FunFam" id="1.25.40.560:FF:000001">
    <property type="entry name" value="ubiquitin thioesterase ZRANB1 isoform X1"/>
    <property type="match status" value="1"/>
</dbReference>
<evidence type="ECO:0000256" key="6">
    <source>
        <dbReference type="ARBA" id="ARBA00022807"/>
    </source>
</evidence>
<comment type="caution">
    <text evidence="8">The sequence shown here is derived from an EMBL/GenBank/DDBJ whole genome shotgun (WGS) entry which is preliminary data.</text>
</comment>
<proteinExistence type="predicted"/>
<protein>
    <recommendedName>
        <fullName evidence="2">ubiquitinyl hydrolase 1</fullName>
        <ecNumber evidence="2">3.4.19.12</ecNumber>
    </recommendedName>
</protein>
<dbReference type="InterPro" id="IPR051346">
    <property type="entry name" value="OTU_Deubiquitinase"/>
</dbReference>
<dbReference type="Proteomes" id="UP001166674">
    <property type="component" value="Unassembled WGS sequence"/>
</dbReference>
<dbReference type="EMBL" id="JAATJV010140900">
    <property type="protein sequence ID" value="MBZ3869835.1"/>
    <property type="molecule type" value="Genomic_DNA"/>
</dbReference>
<dbReference type="AlphaFoldDB" id="A0AA41SR30"/>
<reference evidence="8" key="1">
    <citation type="submission" date="2020-03" db="EMBL/GenBank/DDBJ databases">
        <title>Studies in the Genomics of Life Span.</title>
        <authorList>
            <person name="Glass D."/>
        </authorList>
    </citation>
    <scope>NUCLEOTIDE SEQUENCE</scope>
    <source>
        <strain evidence="8">SUZIE</strain>
        <tissue evidence="8">Muscle</tissue>
    </source>
</reference>
<dbReference type="GO" id="GO:1990168">
    <property type="term" value="P:protein K33-linked deubiquitination"/>
    <property type="evidence" value="ECO:0007669"/>
    <property type="project" value="TreeGrafter"/>
</dbReference>
<keyword evidence="6" id="KW-0788">Thiol protease</keyword>
<dbReference type="GO" id="GO:0030177">
    <property type="term" value="P:positive regulation of Wnt signaling pathway"/>
    <property type="evidence" value="ECO:0007669"/>
    <property type="project" value="TreeGrafter"/>
</dbReference>
<keyword evidence="4" id="KW-0833">Ubl conjugation pathway</keyword>
<evidence type="ECO:0000313" key="8">
    <source>
        <dbReference type="EMBL" id="MBZ3869835.1"/>
    </source>
</evidence>
<evidence type="ECO:0000256" key="4">
    <source>
        <dbReference type="ARBA" id="ARBA00022786"/>
    </source>
</evidence>
<gene>
    <name evidence="8" type="ORF">SUZIE_104910</name>
</gene>
<dbReference type="GO" id="GO:0007010">
    <property type="term" value="P:cytoskeleton organization"/>
    <property type="evidence" value="ECO:0007669"/>
    <property type="project" value="TreeGrafter"/>
</dbReference>
<dbReference type="GO" id="GO:0071947">
    <property type="term" value="P:protein deubiquitination involved in ubiquitin-dependent protein catabolic process"/>
    <property type="evidence" value="ECO:0007669"/>
    <property type="project" value="TreeGrafter"/>
</dbReference>
<evidence type="ECO:0000256" key="5">
    <source>
        <dbReference type="ARBA" id="ARBA00022801"/>
    </source>
</evidence>
<evidence type="ECO:0000313" key="9">
    <source>
        <dbReference type="Proteomes" id="UP001166674"/>
    </source>
</evidence>
<dbReference type="GO" id="GO:0004843">
    <property type="term" value="F:cysteine-type deubiquitinase activity"/>
    <property type="evidence" value="ECO:0007669"/>
    <property type="project" value="UniProtKB-EC"/>
</dbReference>
<dbReference type="GO" id="GO:0016477">
    <property type="term" value="P:cell migration"/>
    <property type="evidence" value="ECO:0007669"/>
    <property type="project" value="TreeGrafter"/>
</dbReference>
<dbReference type="GO" id="GO:0070530">
    <property type="term" value="F:K63-linked polyubiquitin modification-dependent protein binding"/>
    <property type="evidence" value="ECO:0007669"/>
    <property type="project" value="TreeGrafter"/>
</dbReference>
<evidence type="ECO:0000256" key="3">
    <source>
        <dbReference type="ARBA" id="ARBA00022670"/>
    </source>
</evidence>